<accession>A0A7J0BP70</accession>
<keyword evidence="1" id="KW-0449">Lipoprotein</keyword>
<sequence length="159" mass="17299">MHGTLIPRTLLRGLFRTGLLLLLSALALSLLAGCGKRGWPQPKNKDGAFKWQRAMAQPEGDCLRIDAALEGNLRNVDYIALELQTAGTADDCPTCPFAPNERAEFAPEQLGISATNGAFRLLHCPARESSAYRWRLIGVNVRTGLEHAVSSVRAVDMAE</sequence>
<organism evidence="1 2">
    <name type="scientific">Desulfovibrio psychrotolerans</name>
    <dbReference type="NCBI Taxonomy" id="415242"/>
    <lineage>
        <taxon>Bacteria</taxon>
        <taxon>Pseudomonadati</taxon>
        <taxon>Thermodesulfobacteriota</taxon>
        <taxon>Desulfovibrionia</taxon>
        <taxon>Desulfovibrionales</taxon>
        <taxon>Desulfovibrionaceae</taxon>
        <taxon>Desulfovibrio</taxon>
    </lineage>
</organism>
<proteinExistence type="predicted"/>
<gene>
    <name evidence="1" type="ORF">DSM19430T_01770</name>
</gene>
<evidence type="ECO:0000313" key="1">
    <source>
        <dbReference type="EMBL" id="GFM35493.1"/>
    </source>
</evidence>
<reference evidence="1 2" key="1">
    <citation type="submission" date="2020-05" db="EMBL/GenBank/DDBJ databases">
        <title>Draft genome sequence of Desulfovibrio psychrotolerans JS1T.</title>
        <authorList>
            <person name="Ueno A."/>
            <person name="Tamazawa S."/>
            <person name="Tamamura S."/>
            <person name="Murakami T."/>
            <person name="Kiyama T."/>
            <person name="Inomata H."/>
            <person name="Amano Y."/>
            <person name="Miyakawa K."/>
            <person name="Tamaki H."/>
            <person name="Naganuma T."/>
            <person name="Kaneko K."/>
        </authorList>
    </citation>
    <scope>NUCLEOTIDE SEQUENCE [LARGE SCALE GENOMIC DNA]</scope>
    <source>
        <strain evidence="1 2">JS1</strain>
    </source>
</reference>
<comment type="caution">
    <text evidence="1">The sequence shown here is derived from an EMBL/GenBank/DDBJ whole genome shotgun (WGS) entry which is preliminary data.</text>
</comment>
<dbReference type="Proteomes" id="UP000503820">
    <property type="component" value="Unassembled WGS sequence"/>
</dbReference>
<dbReference type="AlphaFoldDB" id="A0A7J0BP70"/>
<dbReference type="RefSeq" id="WP_174408210.1">
    <property type="nucleotide sequence ID" value="NZ_BLVP01000001.1"/>
</dbReference>
<protein>
    <submittedName>
        <fullName evidence="1">Lipoprotein</fullName>
    </submittedName>
</protein>
<name>A0A7J0BP70_9BACT</name>
<evidence type="ECO:0000313" key="2">
    <source>
        <dbReference type="Proteomes" id="UP000503820"/>
    </source>
</evidence>
<keyword evidence="2" id="KW-1185">Reference proteome</keyword>
<dbReference type="EMBL" id="BLVP01000001">
    <property type="protein sequence ID" value="GFM35493.1"/>
    <property type="molecule type" value="Genomic_DNA"/>
</dbReference>